<evidence type="ECO:0000256" key="4">
    <source>
        <dbReference type="ARBA" id="ARBA00013948"/>
    </source>
</evidence>
<dbReference type="EC" id="2.7.11.1" evidence="3"/>
<organism evidence="18 19">
    <name type="scientific">Fusarium kuroshium</name>
    <dbReference type="NCBI Taxonomy" id="2010991"/>
    <lineage>
        <taxon>Eukaryota</taxon>
        <taxon>Fungi</taxon>
        <taxon>Dikarya</taxon>
        <taxon>Ascomycota</taxon>
        <taxon>Pezizomycotina</taxon>
        <taxon>Sordariomycetes</taxon>
        <taxon>Hypocreomycetidae</taxon>
        <taxon>Hypocreales</taxon>
        <taxon>Nectriaceae</taxon>
        <taxon>Fusarium</taxon>
        <taxon>Fusarium solani species complex</taxon>
    </lineage>
</organism>
<evidence type="ECO:0000313" key="18">
    <source>
        <dbReference type="EMBL" id="RMJ05154.1"/>
    </source>
</evidence>
<dbReference type="GO" id="GO:0043484">
    <property type="term" value="P:regulation of RNA splicing"/>
    <property type="evidence" value="ECO:0007669"/>
    <property type="project" value="TreeGrafter"/>
</dbReference>
<dbReference type="Gene3D" id="3.30.200.20">
    <property type="entry name" value="Phosphorylase Kinase, domain 1"/>
    <property type="match status" value="1"/>
</dbReference>
<evidence type="ECO:0000256" key="3">
    <source>
        <dbReference type="ARBA" id="ARBA00012513"/>
    </source>
</evidence>
<dbReference type="Pfam" id="PF00069">
    <property type="entry name" value="Pkinase"/>
    <property type="match status" value="2"/>
</dbReference>
<dbReference type="InterPro" id="IPR051175">
    <property type="entry name" value="CLK_kinases"/>
</dbReference>
<evidence type="ECO:0000256" key="1">
    <source>
        <dbReference type="ARBA" id="ARBA00003747"/>
    </source>
</evidence>
<evidence type="ECO:0000256" key="13">
    <source>
        <dbReference type="ARBA" id="ARBA00047899"/>
    </source>
</evidence>
<dbReference type="InterPro" id="IPR008266">
    <property type="entry name" value="Tyr_kinase_AS"/>
</dbReference>
<accession>A0A3M2RIT8</accession>
<protein>
    <recommendedName>
        <fullName evidence="5">EKC/KEOPS complex subunit BUD32</fullName>
        <ecNumber evidence="3">2.7.11.1</ecNumber>
    </recommendedName>
    <alternativeName>
        <fullName evidence="11 12">Atypical Serine/threonine protein kinase BUD32</fullName>
    </alternativeName>
    <alternativeName>
        <fullName evidence="4">EKC/KEOPS complex subunit bud32</fullName>
    </alternativeName>
</protein>
<feature type="domain" description="Protein kinase" evidence="17">
    <location>
        <begin position="86"/>
        <end position="443"/>
    </location>
</feature>
<dbReference type="AlphaFoldDB" id="A0A3M2RIT8"/>
<dbReference type="EMBL" id="NKUJ01000432">
    <property type="protein sequence ID" value="RMJ05154.1"/>
    <property type="molecule type" value="Genomic_DNA"/>
</dbReference>
<dbReference type="PROSITE" id="PS00107">
    <property type="entry name" value="PROTEIN_KINASE_ATP"/>
    <property type="match status" value="1"/>
</dbReference>
<feature type="compositionally biased region" description="Polar residues" evidence="16">
    <location>
        <begin position="1"/>
        <end position="24"/>
    </location>
</feature>
<dbReference type="OrthoDB" id="5979581at2759"/>
<dbReference type="Proteomes" id="UP000277212">
    <property type="component" value="Unassembled WGS sequence"/>
</dbReference>
<dbReference type="GO" id="GO:0004674">
    <property type="term" value="F:protein serine/threonine kinase activity"/>
    <property type="evidence" value="ECO:0007669"/>
    <property type="project" value="UniProtKB-KW"/>
</dbReference>
<keyword evidence="6" id="KW-0723">Serine/threonine-protein kinase</keyword>
<keyword evidence="19" id="KW-1185">Reference proteome</keyword>
<dbReference type="InterPro" id="IPR017441">
    <property type="entry name" value="Protein_kinase_ATP_BS"/>
</dbReference>
<dbReference type="InterPro" id="IPR011009">
    <property type="entry name" value="Kinase-like_dom_sf"/>
</dbReference>
<comment type="subunit">
    <text evidence="2">Component of the EKC/KEOPS complex composed of at least BUD32, CGI121, GON7, KAE1 and PCC1; the whole complex dimerizes.</text>
</comment>
<dbReference type="Gene3D" id="1.10.510.10">
    <property type="entry name" value="Transferase(Phosphotransferase) domain 1"/>
    <property type="match status" value="1"/>
</dbReference>
<evidence type="ECO:0000256" key="12">
    <source>
        <dbReference type="ARBA" id="ARBA00033194"/>
    </source>
</evidence>
<dbReference type="SUPFAM" id="SSF56112">
    <property type="entry name" value="Protein kinase-like (PK-like)"/>
    <property type="match status" value="1"/>
</dbReference>
<evidence type="ECO:0000256" key="14">
    <source>
        <dbReference type="ARBA" id="ARBA00048679"/>
    </source>
</evidence>
<dbReference type="PROSITE" id="PS00109">
    <property type="entry name" value="PROTEIN_KINASE_TYR"/>
    <property type="match status" value="1"/>
</dbReference>
<evidence type="ECO:0000259" key="17">
    <source>
        <dbReference type="PROSITE" id="PS50011"/>
    </source>
</evidence>
<name>A0A3M2RIT8_9HYPO</name>
<sequence>MSSPTSDDICSSGNSTPDSTLSDTDQGETKNRRHYLTINLVDHPPATAEGVYLDGPEDDVESLEGYCEGGFHPVKIGDCLGESAQYRVLRKLGYGGYATVWLCRDTQNSRYVALKILMATVNLDELEISSQLDCTLPGAEFIALPLAHFTFRGPNGTHHVLVLPVLGPRVSPDIWRHMKTNPNVTLRRLACQAAQALDFLHRNQICHGDFRPGNILINLASIDHLPETELTNLIGPPIAFRVRHESGGDLPSSCPPCLVERCSLAGLNDYFTDKIKIIDFGESFHFSSPPKAVGIPDSYKPPELLLGESATPGPFTDLWALGCTLFEVRQQVQLFYMLPNTDEVIAEIVMLFGKLPDSLWDKWDCRKRFFDDSGQGPRSESATLEMFLTRELELWEPKPGATWSSLLTPEEERKQLADLIYKLLKYEATERLTAAEVLEHEWLKDAVEGT</sequence>
<evidence type="ECO:0000256" key="11">
    <source>
        <dbReference type="ARBA" id="ARBA00030980"/>
    </source>
</evidence>
<keyword evidence="10 15" id="KW-0067">ATP-binding</keyword>
<dbReference type="InterPro" id="IPR000719">
    <property type="entry name" value="Prot_kinase_dom"/>
</dbReference>
<evidence type="ECO:0000313" key="19">
    <source>
        <dbReference type="Proteomes" id="UP000277212"/>
    </source>
</evidence>
<proteinExistence type="predicted"/>
<evidence type="ECO:0000256" key="2">
    <source>
        <dbReference type="ARBA" id="ARBA00011534"/>
    </source>
</evidence>
<dbReference type="STRING" id="2010991.A0A3M2RIT8"/>
<dbReference type="PANTHER" id="PTHR45646">
    <property type="entry name" value="SERINE/THREONINE-PROTEIN KINASE DOA-RELATED"/>
    <property type="match status" value="1"/>
</dbReference>
<reference evidence="18 19" key="1">
    <citation type="submission" date="2017-06" db="EMBL/GenBank/DDBJ databases">
        <title>Comparative genomic analysis of Ambrosia Fusariam Clade fungi.</title>
        <authorList>
            <person name="Stajich J.E."/>
            <person name="Carrillo J."/>
            <person name="Kijimoto T."/>
            <person name="Eskalen A."/>
            <person name="O'Donnell K."/>
            <person name="Kasson M."/>
        </authorList>
    </citation>
    <scope>NUCLEOTIDE SEQUENCE [LARGE SCALE GENOMIC DNA]</scope>
    <source>
        <strain evidence="18">UCR3666</strain>
    </source>
</reference>
<dbReference type="GO" id="GO:0005524">
    <property type="term" value="F:ATP binding"/>
    <property type="evidence" value="ECO:0007669"/>
    <property type="project" value="UniProtKB-UniRule"/>
</dbReference>
<keyword evidence="7" id="KW-0808">Transferase</keyword>
<evidence type="ECO:0000256" key="15">
    <source>
        <dbReference type="PROSITE-ProRule" id="PRU10141"/>
    </source>
</evidence>
<comment type="caution">
    <text evidence="18">The sequence shown here is derived from an EMBL/GenBank/DDBJ whole genome shotgun (WGS) entry which is preliminary data.</text>
</comment>
<evidence type="ECO:0000256" key="5">
    <source>
        <dbReference type="ARBA" id="ARBA00019973"/>
    </source>
</evidence>
<feature type="binding site" evidence="15">
    <location>
        <position position="115"/>
    </location>
    <ligand>
        <name>ATP</name>
        <dbReference type="ChEBI" id="CHEBI:30616"/>
    </ligand>
</feature>
<evidence type="ECO:0000256" key="7">
    <source>
        <dbReference type="ARBA" id="ARBA00022679"/>
    </source>
</evidence>
<evidence type="ECO:0000256" key="9">
    <source>
        <dbReference type="ARBA" id="ARBA00022777"/>
    </source>
</evidence>
<comment type="catalytic activity">
    <reaction evidence="13">
        <text>L-threonyl-[protein] + ATP = O-phospho-L-threonyl-[protein] + ADP + H(+)</text>
        <dbReference type="Rhea" id="RHEA:46608"/>
        <dbReference type="Rhea" id="RHEA-COMP:11060"/>
        <dbReference type="Rhea" id="RHEA-COMP:11605"/>
        <dbReference type="ChEBI" id="CHEBI:15378"/>
        <dbReference type="ChEBI" id="CHEBI:30013"/>
        <dbReference type="ChEBI" id="CHEBI:30616"/>
        <dbReference type="ChEBI" id="CHEBI:61977"/>
        <dbReference type="ChEBI" id="CHEBI:456216"/>
        <dbReference type="EC" id="2.7.11.1"/>
    </reaction>
</comment>
<dbReference type="PROSITE" id="PS50011">
    <property type="entry name" value="PROTEIN_KINASE_DOM"/>
    <property type="match status" value="1"/>
</dbReference>
<keyword evidence="9" id="KW-0418">Kinase</keyword>
<evidence type="ECO:0000256" key="8">
    <source>
        <dbReference type="ARBA" id="ARBA00022741"/>
    </source>
</evidence>
<feature type="region of interest" description="Disordered" evidence="16">
    <location>
        <begin position="1"/>
        <end position="28"/>
    </location>
</feature>
<dbReference type="SMART" id="SM00220">
    <property type="entry name" value="S_TKc"/>
    <property type="match status" value="1"/>
</dbReference>
<evidence type="ECO:0000256" key="16">
    <source>
        <dbReference type="SAM" id="MobiDB-lite"/>
    </source>
</evidence>
<dbReference type="GO" id="GO:0005634">
    <property type="term" value="C:nucleus"/>
    <property type="evidence" value="ECO:0007669"/>
    <property type="project" value="TreeGrafter"/>
</dbReference>
<dbReference type="PANTHER" id="PTHR45646:SF11">
    <property type="entry name" value="SERINE_THREONINE-PROTEIN KINASE DOA"/>
    <property type="match status" value="1"/>
</dbReference>
<keyword evidence="8 15" id="KW-0547">Nucleotide-binding</keyword>
<comment type="function">
    <text evidence="1">Component of the EKC/KEOPS complex that is required for the formation of a threonylcarbamoyl group on adenosine at position 37 (t(6)A37) in tRNAs that read codons beginning with adenine. The complex is probably involved in the transfer of the threonylcarbamoyl moiety of threonylcarbamoyl-AMP (TC-AMP) to the N6 group of A37. BUD32 has ATPase activity in the context of the EKC/KEOPS complex and likely plays a supporting role to the catalytic subunit KAE1. The EKC/KEOPS complex also promotes both telomere uncapping and telomere elongation. The complex is required for efficient recruitment of transcriptional coactivators.</text>
</comment>
<evidence type="ECO:0000256" key="10">
    <source>
        <dbReference type="ARBA" id="ARBA00022840"/>
    </source>
</evidence>
<evidence type="ECO:0000256" key="6">
    <source>
        <dbReference type="ARBA" id="ARBA00022527"/>
    </source>
</evidence>
<gene>
    <name evidence="18" type="ORF">CDV36_014172</name>
</gene>
<comment type="catalytic activity">
    <reaction evidence="14">
        <text>L-seryl-[protein] + ATP = O-phospho-L-seryl-[protein] + ADP + H(+)</text>
        <dbReference type="Rhea" id="RHEA:17989"/>
        <dbReference type="Rhea" id="RHEA-COMP:9863"/>
        <dbReference type="Rhea" id="RHEA-COMP:11604"/>
        <dbReference type="ChEBI" id="CHEBI:15378"/>
        <dbReference type="ChEBI" id="CHEBI:29999"/>
        <dbReference type="ChEBI" id="CHEBI:30616"/>
        <dbReference type="ChEBI" id="CHEBI:83421"/>
        <dbReference type="ChEBI" id="CHEBI:456216"/>
        <dbReference type="EC" id="2.7.11.1"/>
    </reaction>
</comment>